<dbReference type="RefSeq" id="WP_183390387.1">
    <property type="nucleotide sequence ID" value="NZ_JACHVY010000001.1"/>
</dbReference>
<name>A0A7W4TJ87_KINRA</name>
<reference evidence="2 3" key="2">
    <citation type="submission" date="2020-08" db="EMBL/GenBank/DDBJ databases">
        <authorList>
            <person name="Partida-Martinez L."/>
            <person name="Huntemann M."/>
            <person name="Clum A."/>
            <person name="Wang J."/>
            <person name="Palaniappan K."/>
            <person name="Ritter S."/>
            <person name="Chen I.-M."/>
            <person name="Stamatis D."/>
            <person name="Reddy T."/>
            <person name="O'Malley R."/>
            <person name="Daum C."/>
            <person name="Shapiro N."/>
            <person name="Ivanova N."/>
            <person name="Kyrpides N."/>
            <person name="Woyke T."/>
        </authorList>
    </citation>
    <scope>NUCLEOTIDE SEQUENCE [LARGE SCALE GENOMIC DNA]</scope>
    <source>
        <strain evidence="2 3">AS2.23</strain>
    </source>
</reference>
<evidence type="ECO:0000256" key="1">
    <source>
        <dbReference type="SAM" id="MobiDB-lite"/>
    </source>
</evidence>
<protein>
    <submittedName>
        <fullName evidence="2">Uncharacterized protein</fullName>
    </submittedName>
</protein>
<evidence type="ECO:0000313" key="3">
    <source>
        <dbReference type="Proteomes" id="UP000533269"/>
    </source>
</evidence>
<proteinExistence type="predicted"/>
<accession>A0A7W4TJ87</accession>
<dbReference type="AlphaFoldDB" id="A0A7W4TJ87"/>
<sequence length="144" mass="15957">MTIRGNDVILSADGRTEVYDLAYVRMLVPYLTGERDVPPMRLAHFRPGIKPWLCLSVIEDDGSEPNLAGVVVYSGLGSHREMGLHLSRAEAWRLADKLQRSMPVFEQRTHEAGGPAHEEPAREEAAREEAAREEAAREEPGPAA</sequence>
<dbReference type="Proteomes" id="UP000533269">
    <property type="component" value="Unassembled WGS sequence"/>
</dbReference>
<comment type="caution">
    <text evidence="2">The sequence shown here is derived from an EMBL/GenBank/DDBJ whole genome shotgun (WGS) entry which is preliminary data.</text>
</comment>
<organism evidence="2 3">
    <name type="scientific">Kineococcus radiotolerans</name>
    <dbReference type="NCBI Taxonomy" id="131568"/>
    <lineage>
        <taxon>Bacteria</taxon>
        <taxon>Bacillati</taxon>
        <taxon>Actinomycetota</taxon>
        <taxon>Actinomycetes</taxon>
        <taxon>Kineosporiales</taxon>
        <taxon>Kineosporiaceae</taxon>
        <taxon>Kineococcus</taxon>
    </lineage>
</organism>
<gene>
    <name evidence="2" type="ORF">FHR75_000712</name>
</gene>
<evidence type="ECO:0000313" key="2">
    <source>
        <dbReference type="EMBL" id="MBB2899924.1"/>
    </source>
</evidence>
<dbReference type="EMBL" id="JACHVY010000001">
    <property type="protein sequence ID" value="MBB2899924.1"/>
    <property type="molecule type" value="Genomic_DNA"/>
</dbReference>
<feature type="region of interest" description="Disordered" evidence="1">
    <location>
        <begin position="106"/>
        <end position="144"/>
    </location>
</feature>
<feature type="compositionally biased region" description="Basic and acidic residues" evidence="1">
    <location>
        <begin position="107"/>
        <end position="144"/>
    </location>
</feature>
<reference evidence="2 3" key="1">
    <citation type="submission" date="2020-08" db="EMBL/GenBank/DDBJ databases">
        <title>The Agave Microbiome: Exploring the role of microbial communities in plant adaptations to desert environments.</title>
        <authorList>
            <person name="Partida-Martinez L.P."/>
        </authorList>
    </citation>
    <scope>NUCLEOTIDE SEQUENCE [LARGE SCALE GENOMIC DNA]</scope>
    <source>
        <strain evidence="2 3">AS2.23</strain>
    </source>
</reference>